<dbReference type="Pfam" id="PF00440">
    <property type="entry name" value="TetR_N"/>
    <property type="match status" value="1"/>
</dbReference>
<accession>A0ABV2Y6R4</accession>
<keyword evidence="1" id="KW-0805">Transcription regulation</keyword>
<dbReference type="PROSITE" id="PS50977">
    <property type="entry name" value="HTH_TETR_2"/>
    <property type="match status" value="1"/>
</dbReference>
<dbReference type="InterPro" id="IPR009057">
    <property type="entry name" value="Homeodomain-like_sf"/>
</dbReference>
<evidence type="ECO:0000256" key="3">
    <source>
        <dbReference type="ARBA" id="ARBA00023163"/>
    </source>
</evidence>
<dbReference type="RefSeq" id="WP_359793966.1">
    <property type="nucleotide sequence ID" value="NZ_JBEYBN010000088.1"/>
</dbReference>
<gene>
    <name evidence="7" type="ORF">ABZ568_37105</name>
</gene>
<keyword evidence="3" id="KW-0804">Transcription</keyword>
<feature type="DNA-binding region" description="H-T-H motif" evidence="4">
    <location>
        <begin position="43"/>
        <end position="62"/>
    </location>
</feature>
<dbReference type="PRINTS" id="PR00455">
    <property type="entry name" value="HTHTETR"/>
</dbReference>
<sequence>MAGRAGGATGRPPLTERRRAATRREIAEEAVRLFAAKGVAAVTAEDIASASGVSTRTLWRYFRSKEECVRPLLTTGLELLTERLRDCEGDQRSLAEAILSFRHDAGDAPGLQALGDLLRLCRDEPSLRAVWLEAHYDAEAAFAAMIAERTGRPAEDLAVRVEAGVLNTALRIGVEEWALRPDRSEGPSIAETLTRALRMVDALEISGLTGEGRTSGGGR</sequence>
<evidence type="ECO:0000256" key="1">
    <source>
        <dbReference type="ARBA" id="ARBA00023015"/>
    </source>
</evidence>
<keyword evidence="2 4" id="KW-0238">DNA-binding</keyword>
<evidence type="ECO:0000259" key="6">
    <source>
        <dbReference type="PROSITE" id="PS50977"/>
    </source>
</evidence>
<comment type="caution">
    <text evidence="7">The sequence shown here is derived from an EMBL/GenBank/DDBJ whole genome shotgun (WGS) entry which is preliminary data.</text>
</comment>
<feature type="domain" description="HTH tetR-type" evidence="6">
    <location>
        <begin position="20"/>
        <end position="80"/>
    </location>
</feature>
<evidence type="ECO:0000256" key="4">
    <source>
        <dbReference type="PROSITE-ProRule" id="PRU00335"/>
    </source>
</evidence>
<dbReference type="SUPFAM" id="SSF46689">
    <property type="entry name" value="Homeodomain-like"/>
    <property type="match status" value="1"/>
</dbReference>
<protein>
    <submittedName>
        <fullName evidence="7">TetR family transcriptional regulator</fullName>
    </submittedName>
</protein>
<dbReference type="EMBL" id="JBEYBN010000088">
    <property type="protein sequence ID" value="MEU2271955.1"/>
    <property type="molecule type" value="Genomic_DNA"/>
</dbReference>
<dbReference type="Pfam" id="PF17754">
    <property type="entry name" value="TetR_C_14"/>
    <property type="match status" value="1"/>
</dbReference>
<feature type="region of interest" description="Disordered" evidence="5">
    <location>
        <begin position="1"/>
        <end position="21"/>
    </location>
</feature>
<evidence type="ECO:0000256" key="5">
    <source>
        <dbReference type="SAM" id="MobiDB-lite"/>
    </source>
</evidence>
<evidence type="ECO:0000313" key="7">
    <source>
        <dbReference type="EMBL" id="MEU2271955.1"/>
    </source>
</evidence>
<proteinExistence type="predicted"/>
<evidence type="ECO:0000256" key="2">
    <source>
        <dbReference type="ARBA" id="ARBA00023125"/>
    </source>
</evidence>
<reference evidence="7 8" key="1">
    <citation type="submission" date="2024-06" db="EMBL/GenBank/DDBJ databases">
        <title>The Natural Products Discovery Center: Release of the First 8490 Sequenced Strains for Exploring Actinobacteria Biosynthetic Diversity.</title>
        <authorList>
            <person name="Kalkreuter E."/>
            <person name="Kautsar S.A."/>
            <person name="Yang D."/>
            <person name="Bader C.D."/>
            <person name="Teijaro C.N."/>
            <person name="Fluegel L."/>
            <person name="Davis C.M."/>
            <person name="Simpson J.R."/>
            <person name="Lauterbach L."/>
            <person name="Steele A.D."/>
            <person name="Gui C."/>
            <person name="Meng S."/>
            <person name="Li G."/>
            <person name="Viehrig K."/>
            <person name="Ye F."/>
            <person name="Su P."/>
            <person name="Kiefer A.F."/>
            <person name="Nichols A."/>
            <person name="Cepeda A.J."/>
            <person name="Yan W."/>
            <person name="Fan B."/>
            <person name="Jiang Y."/>
            <person name="Adhikari A."/>
            <person name="Zheng C.-J."/>
            <person name="Schuster L."/>
            <person name="Cowan T.M."/>
            <person name="Smanski M.J."/>
            <person name="Chevrette M.G."/>
            <person name="De Carvalho L.P.S."/>
            <person name="Shen B."/>
        </authorList>
    </citation>
    <scope>NUCLEOTIDE SEQUENCE [LARGE SCALE GENOMIC DNA]</scope>
    <source>
        <strain evidence="7 8">NPDC019583</strain>
    </source>
</reference>
<dbReference type="Proteomes" id="UP001550603">
    <property type="component" value="Unassembled WGS sequence"/>
</dbReference>
<dbReference type="InterPro" id="IPR041347">
    <property type="entry name" value="MftR_C"/>
</dbReference>
<name>A0ABV2Y6R4_9ACTN</name>
<dbReference type="PANTHER" id="PTHR30055">
    <property type="entry name" value="HTH-TYPE TRANSCRIPTIONAL REGULATOR RUTR"/>
    <property type="match status" value="1"/>
</dbReference>
<evidence type="ECO:0000313" key="8">
    <source>
        <dbReference type="Proteomes" id="UP001550603"/>
    </source>
</evidence>
<dbReference type="InterPro" id="IPR001647">
    <property type="entry name" value="HTH_TetR"/>
</dbReference>
<organism evidence="7 8">
    <name type="scientific">Streptomyces olindensis</name>
    <dbReference type="NCBI Taxonomy" id="358823"/>
    <lineage>
        <taxon>Bacteria</taxon>
        <taxon>Bacillati</taxon>
        <taxon>Actinomycetota</taxon>
        <taxon>Actinomycetes</taxon>
        <taxon>Kitasatosporales</taxon>
        <taxon>Streptomycetaceae</taxon>
        <taxon>Streptomyces</taxon>
    </lineage>
</organism>
<dbReference type="Gene3D" id="1.10.357.10">
    <property type="entry name" value="Tetracycline Repressor, domain 2"/>
    <property type="match status" value="1"/>
</dbReference>
<keyword evidence="8" id="KW-1185">Reference proteome</keyword>
<dbReference type="PANTHER" id="PTHR30055:SF238">
    <property type="entry name" value="MYCOFACTOCIN BIOSYNTHESIS TRANSCRIPTIONAL REGULATOR MFTR-RELATED"/>
    <property type="match status" value="1"/>
</dbReference>
<dbReference type="InterPro" id="IPR050109">
    <property type="entry name" value="HTH-type_TetR-like_transc_reg"/>
</dbReference>